<reference evidence="1" key="1">
    <citation type="journal article" date="2023" name="Science">
        <title>Genome structures resolve the early diversification of teleost fishes.</title>
        <authorList>
            <person name="Parey E."/>
            <person name="Louis A."/>
            <person name="Montfort J."/>
            <person name="Bouchez O."/>
            <person name="Roques C."/>
            <person name="Iampietro C."/>
            <person name="Lluch J."/>
            <person name="Castinel A."/>
            <person name="Donnadieu C."/>
            <person name="Desvignes T."/>
            <person name="Floi Bucao C."/>
            <person name="Jouanno E."/>
            <person name="Wen M."/>
            <person name="Mejri S."/>
            <person name="Dirks R."/>
            <person name="Jansen H."/>
            <person name="Henkel C."/>
            <person name="Chen W.J."/>
            <person name="Zahm M."/>
            <person name="Cabau C."/>
            <person name="Klopp C."/>
            <person name="Thompson A.W."/>
            <person name="Robinson-Rechavi M."/>
            <person name="Braasch I."/>
            <person name="Lecointre G."/>
            <person name="Bobe J."/>
            <person name="Postlethwait J.H."/>
            <person name="Berthelot C."/>
            <person name="Roest Crollius H."/>
            <person name="Guiguen Y."/>
        </authorList>
    </citation>
    <scope>NUCLEOTIDE SEQUENCE</scope>
    <source>
        <strain evidence="1">NC1722</strain>
    </source>
</reference>
<proteinExistence type="predicted"/>
<gene>
    <name evidence="1" type="ORF">AAFF_G00424320</name>
</gene>
<evidence type="ECO:0000313" key="2">
    <source>
        <dbReference type="Proteomes" id="UP001221898"/>
    </source>
</evidence>
<organism evidence="1 2">
    <name type="scientific">Aldrovandia affinis</name>
    <dbReference type="NCBI Taxonomy" id="143900"/>
    <lineage>
        <taxon>Eukaryota</taxon>
        <taxon>Metazoa</taxon>
        <taxon>Chordata</taxon>
        <taxon>Craniata</taxon>
        <taxon>Vertebrata</taxon>
        <taxon>Euteleostomi</taxon>
        <taxon>Actinopterygii</taxon>
        <taxon>Neopterygii</taxon>
        <taxon>Teleostei</taxon>
        <taxon>Notacanthiformes</taxon>
        <taxon>Halosauridae</taxon>
        <taxon>Aldrovandia</taxon>
    </lineage>
</organism>
<dbReference type="Proteomes" id="UP001221898">
    <property type="component" value="Unassembled WGS sequence"/>
</dbReference>
<keyword evidence="2" id="KW-1185">Reference proteome</keyword>
<dbReference type="EMBL" id="JAINUG010000009">
    <property type="protein sequence ID" value="KAJ8415452.1"/>
    <property type="molecule type" value="Genomic_DNA"/>
</dbReference>
<protein>
    <submittedName>
        <fullName evidence="1">Uncharacterized protein</fullName>
    </submittedName>
</protein>
<evidence type="ECO:0000313" key="1">
    <source>
        <dbReference type="EMBL" id="KAJ8415452.1"/>
    </source>
</evidence>
<name>A0AAD7WZZ7_9TELE</name>
<accession>A0AAD7WZZ7</accession>
<comment type="caution">
    <text evidence="1">The sequence shown here is derived from an EMBL/GenBank/DDBJ whole genome shotgun (WGS) entry which is preliminary data.</text>
</comment>
<sequence length="93" mass="10846">MAVVERRCCGSLALFPESIFSLAQCHACRRIQPEQYRQHWSSWLYSWLTTLLQCPLLLGTGLPEDVCDLRILSRRDRKDCFFICGGCVHRIDR</sequence>
<dbReference type="AlphaFoldDB" id="A0AAD7WZZ7"/>